<keyword evidence="1" id="KW-1133">Transmembrane helix</keyword>
<evidence type="ECO:0000313" key="2">
    <source>
        <dbReference type="EMBL" id="JAD44420.1"/>
    </source>
</evidence>
<keyword evidence="1" id="KW-0472">Membrane</keyword>
<organism evidence="2">
    <name type="scientific">Arundo donax</name>
    <name type="common">Giant reed</name>
    <name type="synonym">Donax arundinaceus</name>
    <dbReference type="NCBI Taxonomy" id="35708"/>
    <lineage>
        <taxon>Eukaryota</taxon>
        <taxon>Viridiplantae</taxon>
        <taxon>Streptophyta</taxon>
        <taxon>Embryophyta</taxon>
        <taxon>Tracheophyta</taxon>
        <taxon>Spermatophyta</taxon>
        <taxon>Magnoliopsida</taxon>
        <taxon>Liliopsida</taxon>
        <taxon>Poales</taxon>
        <taxon>Poaceae</taxon>
        <taxon>PACMAD clade</taxon>
        <taxon>Arundinoideae</taxon>
        <taxon>Arundineae</taxon>
        <taxon>Arundo</taxon>
    </lineage>
</organism>
<dbReference type="EMBL" id="GBRH01253475">
    <property type="protein sequence ID" value="JAD44420.1"/>
    <property type="molecule type" value="Transcribed_RNA"/>
</dbReference>
<sequence length="44" mass="4690">MLVPVGERKATSFTTYCACFCGIFLTLVGLISSACSLFPEHGDC</sequence>
<reference evidence="2" key="2">
    <citation type="journal article" date="2015" name="Data Brief">
        <title>Shoot transcriptome of the giant reed, Arundo donax.</title>
        <authorList>
            <person name="Barrero R.A."/>
            <person name="Guerrero F.D."/>
            <person name="Moolhuijzen P."/>
            <person name="Goolsby J.A."/>
            <person name="Tidwell J."/>
            <person name="Bellgard S.E."/>
            <person name="Bellgard M.I."/>
        </authorList>
    </citation>
    <scope>NUCLEOTIDE SEQUENCE</scope>
    <source>
        <tissue evidence="2">Shoot tissue taken approximately 20 cm above the soil surface</tissue>
    </source>
</reference>
<reference evidence="2" key="1">
    <citation type="submission" date="2014-09" db="EMBL/GenBank/DDBJ databases">
        <authorList>
            <person name="Magalhaes I.L.F."/>
            <person name="Oliveira U."/>
            <person name="Santos F.R."/>
            <person name="Vidigal T.H.D.A."/>
            <person name="Brescovit A.D."/>
            <person name="Santos A.J."/>
        </authorList>
    </citation>
    <scope>NUCLEOTIDE SEQUENCE</scope>
    <source>
        <tissue evidence="2">Shoot tissue taken approximately 20 cm above the soil surface</tissue>
    </source>
</reference>
<protein>
    <submittedName>
        <fullName evidence="2">Uncharacterized protein</fullName>
    </submittedName>
</protein>
<name>A0A0A9A5Y9_ARUDO</name>
<accession>A0A0A9A5Y9</accession>
<keyword evidence="1" id="KW-0812">Transmembrane</keyword>
<evidence type="ECO:0000256" key="1">
    <source>
        <dbReference type="SAM" id="Phobius"/>
    </source>
</evidence>
<feature type="transmembrane region" description="Helical" evidence="1">
    <location>
        <begin position="13"/>
        <end position="38"/>
    </location>
</feature>
<proteinExistence type="predicted"/>
<dbReference type="AlphaFoldDB" id="A0A0A9A5Y9"/>